<evidence type="ECO:0000313" key="3">
    <source>
        <dbReference type="EMBL" id="QOK22889.1"/>
    </source>
</evidence>
<dbReference type="Proteomes" id="UP000182938">
    <property type="component" value="Chromosome"/>
</dbReference>
<evidence type="ECO:0000313" key="5">
    <source>
        <dbReference type="Proteomes" id="UP000593998"/>
    </source>
</evidence>
<evidence type="ECO:0000313" key="2">
    <source>
        <dbReference type="EMBL" id="APH00116.1"/>
    </source>
</evidence>
<protein>
    <recommendedName>
        <fullName evidence="6">Scramblase</fullName>
    </recommendedName>
</protein>
<dbReference type="AlphaFoldDB" id="A0A1L3MD88"/>
<dbReference type="EMBL" id="CP062789">
    <property type="protein sequence ID" value="QOK22889.1"/>
    <property type="molecule type" value="Genomic_DNA"/>
</dbReference>
<reference evidence="2 4" key="1">
    <citation type="submission" date="2015-11" db="EMBL/GenBank/DDBJ databases">
        <authorList>
            <person name="Zhang Y."/>
            <person name="Guo Z."/>
        </authorList>
    </citation>
    <scope>NUCLEOTIDE SEQUENCE [LARGE SCALE GENOMIC DNA]</scope>
    <source>
        <strain evidence="2 4">YFY001</strain>
    </source>
</reference>
<dbReference type="InterPro" id="IPR025659">
    <property type="entry name" value="Tubby-like_C"/>
</dbReference>
<dbReference type="SUPFAM" id="SSF54518">
    <property type="entry name" value="Tubby C-terminal domain-like"/>
    <property type="match status" value="1"/>
</dbReference>
<dbReference type="Pfam" id="PF04525">
    <property type="entry name" value="LOR"/>
    <property type="match status" value="1"/>
</dbReference>
<dbReference type="Proteomes" id="UP000593998">
    <property type="component" value="Chromosome"/>
</dbReference>
<evidence type="ECO:0008006" key="6">
    <source>
        <dbReference type="Google" id="ProtNLM"/>
    </source>
</evidence>
<dbReference type="InterPro" id="IPR007612">
    <property type="entry name" value="LOR"/>
</dbReference>
<dbReference type="Gene3D" id="2.40.160.200">
    <property type="entry name" value="LURP1-related"/>
    <property type="match status" value="1"/>
</dbReference>
<sequence>MGILQTDALVLDQVRSFLSNDFGIHDLTGAPIGRIVTEGGAGSRLLMGNRQLAILDTDGTLLMRVVDPPGIGLDRYEVHDGQGQVVARIVKEFTFFTKALRIELATGPQLRLEGSMWDREFQVTGPGGVAATASRHWPGVAEALLGRERYVLGFSPQVPVPEKLGTIGAVIALDLIRAKERNNG</sequence>
<keyword evidence="4" id="KW-1185">Reference proteome</keyword>
<comment type="similarity">
    <text evidence="1">Belongs to the LOR family.</text>
</comment>
<reference evidence="3 5" key="2">
    <citation type="submission" date="2020-10" db="EMBL/GenBank/DDBJ databases">
        <title>Janibacter indicus TT2 genome sequence.</title>
        <authorList>
            <person name="Lee K."/>
            <person name="Ganzorig M."/>
        </authorList>
    </citation>
    <scope>NUCLEOTIDE SEQUENCE [LARGE SCALE GENOMIC DNA]</scope>
    <source>
        <strain evidence="3 5">TT2</strain>
    </source>
</reference>
<accession>A0A1L3MD88</accession>
<dbReference type="InterPro" id="IPR038595">
    <property type="entry name" value="LOR_sf"/>
</dbReference>
<dbReference type="KEGG" id="jte:ASJ30_00030"/>
<evidence type="ECO:0000313" key="4">
    <source>
        <dbReference type="Proteomes" id="UP000182938"/>
    </source>
</evidence>
<evidence type="ECO:0000256" key="1">
    <source>
        <dbReference type="ARBA" id="ARBA00005437"/>
    </source>
</evidence>
<gene>
    <name evidence="2" type="ORF">ASJ30_00030</name>
    <name evidence="3" type="ORF">IGS73_00030</name>
</gene>
<proteinExistence type="inferred from homology"/>
<dbReference type="RefSeq" id="WP_072623296.1">
    <property type="nucleotide sequence ID" value="NZ_CP013290.1"/>
</dbReference>
<name>A0A1L3MD88_9MICO</name>
<dbReference type="EMBL" id="CP013290">
    <property type="protein sequence ID" value="APH00116.1"/>
    <property type="molecule type" value="Genomic_DNA"/>
</dbReference>
<organism evidence="2 4">
    <name type="scientific">Janibacter indicus</name>
    <dbReference type="NCBI Taxonomy" id="857417"/>
    <lineage>
        <taxon>Bacteria</taxon>
        <taxon>Bacillati</taxon>
        <taxon>Actinomycetota</taxon>
        <taxon>Actinomycetes</taxon>
        <taxon>Micrococcales</taxon>
        <taxon>Intrasporangiaceae</taxon>
        <taxon>Janibacter</taxon>
    </lineage>
</organism>